<evidence type="ECO:0000259" key="1">
    <source>
        <dbReference type="SMART" id="SM00245"/>
    </source>
</evidence>
<dbReference type="Gene3D" id="3.90.226.10">
    <property type="entry name" value="2-enoyl-CoA Hydratase, Chain A, domain 1"/>
    <property type="match status" value="1"/>
</dbReference>
<protein>
    <submittedName>
        <fullName evidence="2">Peptidase S41-like protein</fullName>
    </submittedName>
</protein>
<reference evidence="2 3" key="1">
    <citation type="submission" date="2019-03" db="EMBL/GenBank/DDBJ databases">
        <title>Genomic Encyclopedia of Archaeal and Bacterial Type Strains, Phase II (KMG-II): from individual species to whole genera.</title>
        <authorList>
            <person name="Goeker M."/>
        </authorList>
    </citation>
    <scope>NUCLEOTIDE SEQUENCE [LARGE SCALE GENOMIC DNA]</scope>
    <source>
        <strain evidence="2 3">DSM 28323</strain>
    </source>
</reference>
<dbReference type="InterPro" id="IPR005151">
    <property type="entry name" value="Tail-specific_protease"/>
</dbReference>
<dbReference type="PANTHER" id="PTHR32060:SF30">
    <property type="entry name" value="CARBOXY-TERMINAL PROCESSING PROTEASE CTPA"/>
    <property type="match status" value="1"/>
</dbReference>
<comment type="caution">
    <text evidence="2">The sequence shown here is derived from an EMBL/GenBank/DDBJ whole genome shotgun (WGS) entry which is preliminary data.</text>
</comment>
<proteinExistence type="predicted"/>
<evidence type="ECO:0000313" key="2">
    <source>
        <dbReference type="EMBL" id="TDO29293.1"/>
    </source>
</evidence>
<dbReference type="SUPFAM" id="SSF52096">
    <property type="entry name" value="ClpP/crotonase"/>
    <property type="match status" value="1"/>
</dbReference>
<dbReference type="AlphaFoldDB" id="A0A4R6J245"/>
<dbReference type="GO" id="GO:0007165">
    <property type="term" value="P:signal transduction"/>
    <property type="evidence" value="ECO:0007669"/>
    <property type="project" value="TreeGrafter"/>
</dbReference>
<dbReference type="GO" id="GO:0008236">
    <property type="term" value="F:serine-type peptidase activity"/>
    <property type="evidence" value="ECO:0007669"/>
    <property type="project" value="InterPro"/>
</dbReference>
<dbReference type="InterPro" id="IPR029045">
    <property type="entry name" value="ClpP/crotonase-like_dom_sf"/>
</dbReference>
<keyword evidence="3" id="KW-1185">Reference proteome</keyword>
<name>A0A4R6J245_9BACT</name>
<dbReference type="EMBL" id="SNWP01000010">
    <property type="protein sequence ID" value="TDO29293.1"/>
    <property type="molecule type" value="Genomic_DNA"/>
</dbReference>
<dbReference type="Proteomes" id="UP000295741">
    <property type="component" value="Unassembled WGS sequence"/>
</dbReference>
<accession>A0A4R6J245</accession>
<dbReference type="RefSeq" id="WP_133473891.1">
    <property type="nucleotide sequence ID" value="NZ_SNWP01000010.1"/>
</dbReference>
<dbReference type="GO" id="GO:0006508">
    <property type="term" value="P:proteolysis"/>
    <property type="evidence" value="ECO:0007669"/>
    <property type="project" value="InterPro"/>
</dbReference>
<dbReference type="SMART" id="SM00245">
    <property type="entry name" value="TSPc"/>
    <property type="match status" value="1"/>
</dbReference>
<gene>
    <name evidence="2" type="ORF">BC659_1382</name>
</gene>
<dbReference type="GO" id="GO:0030288">
    <property type="term" value="C:outer membrane-bounded periplasmic space"/>
    <property type="evidence" value="ECO:0007669"/>
    <property type="project" value="TreeGrafter"/>
</dbReference>
<feature type="domain" description="Tail specific protease" evidence="1">
    <location>
        <begin position="234"/>
        <end position="468"/>
    </location>
</feature>
<dbReference type="PANTHER" id="PTHR32060">
    <property type="entry name" value="TAIL-SPECIFIC PROTEASE"/>
    <property type="match status" value="1"/>
</dbReference>
<organism evidence="2 3">
    <name type="scientific">Sediminibacterium goheungense</name>
    <dbReference type="NCBI Taxonomy" id="1086393"/>
    <lineage>
        <taxon>Bacteria</taxon>
        <taxon>Pseudomonadati</taxon>
        <taxon>Bacteroidota</taxon>
        <taxon>Chitinophagia</taxon>
        <taxon>Chitinophagales</taxon>
        <taxon>Chitinophagaceae</taxon>
        <taxon>Sediminibacterium</taxon>
    </lineage>
</organism>
<dbReference type="OrthoDB" id="5480566at2"/>
<sequence>MKTVSSMVAVLVLVAGIWQQVSAQRMPPPLPKMAAAPLIEDIVLLKKILEANHPSLYWYTPKDSIDYYFQETIAGITDSLNEPTYKNLVSKLVARIRCGHTTVRFSKAYGKIAGLYRYPQFPLSVKAWDDSLVVLGSIHRNDSIFKRGTIITAINQRTPAQLLDTMYQYISTDGYGINHKSQVISGNFPGWYKTILGDEDSVYIIRYIDSTNSEKETTIKAYRPVIDTGRKKEAIKEPRLTRREIRKLTLLNKRSMLIDSAASTAYIRLTTFTGGRLKSFFRKSFRTLKKLSIQNLVMDLRENGGGNVSNSIRLTQYLIDKPFRVGDTVAAISRKFTYGRYIKPTLIYWFAMNFGASKEKDGKIHYRRYERHEYMPRETHHYNGKVYLIQGGYTFSAATMFISQLQGQPNVKVVGEETGGGYYGNSAMHIPKITLPNSGIMVSLPMYRLVMDKDRPKGHGIIPDITIKPSSQAIKEGYDIKLAEVKKMIGASNDNR</sequence>
<evidence type="ECO:0000313" key="3">
    <source>
        <dbReference type="Proteomes" id="UP000295741"/>
    </source>
</evidence>
<dbReference type="GO" id="GO:0004175">
    <property type="term" value="F:endopeptidase activity"/>
    <property type="evidence" value="ECO:0007669"/>
    <property type="project" value="TreeGrafter"/>
</dbReference>
<dbReference type="Pfam" id="PF03572">
    <property type="entry name" value="Peptidase_S41"/>
    <property type="match status" value="1"/>
</dbReference>